<feature type="signal peptide" evidence="5">
    <location>
        <begin position="1"/>
        <end position="23"/>
    </location>
</feature>
<dbReference type="EMBL" id="ANJA01000756">
    <property type="protein sequence ID" value="ETO82068.1"/>
    <property type="molecule type" value="Genomic_DNA"/>
</dbReference>
<comment type="function">
    <text evidence="5">Effector that suppresses plant defense responses during pathogen infection.</text>
</comment>
<comment type="subcellular location">
    <subcellularLocation>
        <location evidence="1 5">Secreted</location>
    </subcellularLocation>
</comment>
<comment type="domain">
    <text evidence="5">The RxLR-dEER motif acts to carry the protein into the host cell cytoplasm through binding to cell surface phosphatidylinositol-3-phosphate.</text>
</comment>
<dbReference type="InterPro" id="IPR031825">
    <property type="entry name" value="RXLR"/>
</dbReference>
<dbReference type="GO" id="GO:0005576">
    <property type="term" value="C:extracellular region"/>
    <property type="evidence" value="ECO:0007669"/>
    <property type="project" value="UniProtKB-SubCell"/>
</dbReference>
<organism evidence="6 7">
    <name type="scientific">Phytophthora nicotianae P1976</name>
    <dbReference type="NCBI Taxonomy" id="1317066"/>
    <lineage>
        <taxon>Eukaryota</taxon>
        <taxon>Sar</taxon>
        <taxon>Stramenopiles</taxon>
        <taxon>Oomycota</taxon>
        <taxon>Peronosporomycetes</taxon>
        <taxon>Peronosporales</taxon>
        <taxon>Peronosporaceae</taxon>
        <taxon>Phytophthora</taxon>
    </lineage>
</organism>
<dbReference type="Pfam" id="PF16810">
    <property type="entry name" value="RXLR"/>
    <property type="match status" value="1"/>
</dbReference>
<dbReference type="OrthoDB" id="10477855at2759"/>
<evidence type="ECO:0000256" key="4">
    <source>
        <dbReference type="ARBA" id="ARBA00022729"/>
    </source>
</evidence>
<name>A0A081AT57_PHYNI</name>
<comment type="caution">
    <text evidence="6">The sequence shown here is derived from an EMBL/GenBank/DDBJ whole genome shotgun (WGS) entry which is preliminary data.</text>
</comment>
<sequence>MRVHHVLLMAVFVILVCNYSVLGSTTRLQSPKSPINSPDPADAFINGQRMLREDTTPQGTIDRDGEERGAVADMRNKLGNKMSVWLTNRKIATAEKAEQKALMAAEKAADKAYIAAEKAKNLKNMKFAKEQVRLKNLDAAAENLFNAGITPEYLHVWFRLDKTKNQWMSKSPSSPLYYVPTPQYQLWEKLTETTQRLSSTKRSV</sequence>
<keyword evidence="3 5" id="KW-0964">Secreted</keyword>
<evidence type="ECO:0000313" key="7">
    <source>
        <dbReference type="Proteomes" id="UP000028582"/>
    </source>
</evidence>
<evidence type="ECO:0000313" key="6">
    <source>
        <dbReference type="EMBL" id="ETO82068.1"/>
    </source>
</evidence>
<dbReference type="AlphaFoldDB" id="A0A081AT57"/>
<evidence type="ECO:0000256" key="1">
    <source>
        <dbReference type="ARBA" id="ARBA00004613"/>
    </source>
</evidence>
<evidence type="ECO:0000256" key="2">
    <source>
        <dbReference type="ARBA" id="ARBA00010400"/>
    </source>
</evidence>
<comment type="similarity">
    <text evidence="2 5">Belongs to the RxLR effector family.</text>
</comment>
<evidence type="ECO:0000256" key="3">
    <source>
        <dbReference type="ARBA" id="ARBA00022525"/>
    </source>
</evidence>
<gene>
    <name evidence="6" type="ORF">F444_03703</name>
</gene>
<protein>
    <recommendedName>
        <fullName evidence="5">RxLR effector protein</fullName>
    </recommendedName>
</protein>
<feature type="chain" id="PRO_5028520068" description="RxLR effector protein" evidence="5">
    <location>
        <begin position="24"/>
        <end position="204"/>
    </location>
</feature>
<evidence type="ECO:0000256" key="5">
    <source>
        <dbReference type="RuleBase" id="RU367124"/>
    </source>
</evidence>
<proteinExistence type="inferred from homology"/>
<reference evidence="6 7" key="1">
    <citation type="submission" date="2013-11" db="EMBL/GenBank/DDBJ databases">
        <title>The Genome Sequence of Phytophthora parasitica P1976.</title>
        <authorList>
            <consortium name="The Broad Institute Genomics Platform"/>
            <person name="Russ C."/>
            <person name="Tyler B."/>
            <person name="Panabieres F."/>
            <person name="Shan W."/>
            <person name="Tripathy S."/>
            <person name="Grunwald N."/>
            <person name="Machado M."/>
            <person name="Johnson C.S."/>
            <person name="Walker B."/>
            <person name="Young S."/>
            <person name="Zeng Q."/>
            <person name="Gargeya S."/>
            <person name="Fitzgerald M."/>
            <person name="Haas B."/>
            <person name="Abouelleil A."/>
            <person name="Allen A.W."/>
            <person name="Alvarado L."/>
            <person name="Arachchi H.M."/>
            <person name="Berlin A.M."/>
            <person name="Chapman S.B."/>
            <person name="Gainer-Dewar J."/>
            <person name="Goldberg J."/>
            <person name="Griggs A."/>
            <person name="Gujja S."/>
            <person name="Hansen M."/>
            <person name="Howarth C."/>
            <person name="Imamovic A."/>
            <person name="Ireland A."/>
            <person name="Larimer J."/>
            <person name="McCowan C."/>
            <person name="Murphy C."/>
            <person name="Pearson M."/>
            <person name="Poon T.W."/>
            <person name="Priest M."/>
            <person name="Roberts A."/>
            <person name="Saif S."/>
            <person name="Shea T."/>
            <person name="Sisk P."/>
            <person name="Sykes S."/>
            <person name="Wortman J."/>
            <person name="Nusbaum C."/>
            <person name="Birren B."/>
        </authorList>
    </citation>
    <scope>NUCLEOTIDE SEQUENCE [LARGE SCALE GENOMIC DNA]</scope>
    <source>
        <strain evidence="6 7">P1976</strain>
    </source>
</reference>
<dbReference type="Proteomes" id="UP000028582">
    <property type="component" value="Unassembled WGS sequence"/>
</dbReference>
<keyword evidence="4 5" id="KW-0732">Signal</keyword>
<accession>A0A081AT57</accession>